<dbReference type="EMBL" id="CAJVPZ010017695">
    <property type="protein sequence ID" value="CAG8681901.1"/>
    <property type="molecule type" value="Genomic_DNA"/>
</dbReference>
<feature type="non-terminal residue" evidence="1">
    <location>
        <position position="1"/>
    </location>
</feature>
<evidence type="ECO:0000313" key="1">
    <source>
        <dbReference type="EMBL" id="CAG8681901.1"/>
    </source>
</evidence>
<sequence>IENTKSTNKMYIKQFVKGNVDAIYDIIRKKFFLANAPNSDISDLIYQV</sequence>
<dbReference type="Proteomes" id="UP000789396">
    <property type="component" value="Unassembled WGS sequence"/>
</dbReference>
<gene>
    <name evidence="1" type="ORF">RFULGI_LOCUS9650</name>
</gene>
<evidence type="ECO:0000313" key="2">
    <source>
        <dbReference type="Proteomes" id="UP000789396"/>
    </source>
</evidence>
<proteinExistence type="predicted"/>
<reference evidence="1" key="1">
    <citation type="submission" date="2021-06" db="EMBL/GenBank/DDBJ databases">
        <authorList>
            <person name="Kallberg Y."/>
            <person name="Tangrot J."/>
            <person name="Rosling A."/>
        </authorList>
    </citation>
    <scope>NUCLEOTIDE SEQUENCE</scope>
    <source>
        <strain evidence="1">IN212</strain>
    </source>
</reference>
<comment type="caution">
    <text evidence="1">The sequence shown here is derived from an EMBL/GenBank/DDBJ whole genome shotgun (WGS) entry which is preliminary data.</text>
</comment>
<keyword evidence="2" id="KW-1185">Reference proteome</keyword>
<accession>A0A9N9EJ72</accession>
<protein>
    <submittedName>
        <fullName evidence="1">19202_t:CDS:1</fullName>
    </submittedName>
</protein>
<organism evidence="1 2">
    <name type="scientific">Racocetra fulgida</name>
    <dbReference type="NCBI Taxonomy" id="60492"/>
    <lineage>
        <taxon>Eukaryota</taxon>
        <taxon>Fungi</taxon>
        <taxon>Fungi incertae sedis</taxon>
        <taxon>Mucoromycota</taxon>
        <taxon>Glomeromycotina</taxon>
        <taxon>Glomeromycetes</taxon>
        <taxon>Diversisporales</taxon>
        <taxon>Gigasporaceae</taxon>
        <taxon>Racocetra</taxon>
    </lineage>
</organism>
<dbReference type="AlphaFoldDB" id="A0A9N9EJ72"/>
<name>A0A9N9EJ72_9GLOM</name>